<dbReference type="SUPFAM" id="SSF53223">
    <property type="entry name" value="Aminoacid dehydrogenase-like, N-terminal domain"/>
    <property type="match status" value="1"/>
</dbReference>
<dbReference type="GO" id="GO:0004473">
    <property type="term" value="F:malate dehydrogenase (decarboxylating) (NADP+) activity"/>
    <property type="evidence" value="ECO:0007669"/>
    <property type="project" value="TreeGrafter"/>
</dbReference>
<dbReference type="EMBL" id="JAIWYP010000012">
    <property type="protein sequence ID" value="KAH3724933.1"/>
    <property type="molecule type" value="Genomic_DNA"/>
</dbReference>
<reference evidence="2" key="2">
    <citation type="submission" date="2020-11" db="EMBL/GenBank/DDBJ databases">
        <authorList>
            <person name="McCartney M.A."/>
            <person name="Auch B."/>
            <person name="Kono T."/>
            <person name="Mallez S."/>
            <person name="Becker A."/>
            <person name="Gohl D.M."/>
            <person name="Silverstein K.A.T."/>
            <person name="Koren S."/>
            <person name="Bechman K.B."/>
            <person name="Herman A."/>
            <person name="Abrahante J.E."/>
            <person name="Garbe J."/>
        </authorList>
    </citation>
    <scope>NUCLEOTIDE SEQUENCE</scope>
    <source>
        <strain evidence="2">Duluth1</strain>
        <tissue evidence="2">Whole animal</tissue>
    </source>
</reference>
<reference evidence="2" key="1">
    <citation type="journal article" date="2019" name="bioRxiv">
        <title>The Genome of the Zebra Mussel, Dreissena polymorpha: A Resource for Invasive Species Research.</title>
        <authorList>
            <person name="McCartney M.A."/>
            <person name="Auch B."/>
            <person name="Kono T."/>
            <person name="Mallez S."/>
            <person name="Zhang Y."/>
            <person name="Obille A."/>
            <person name="Becker A."/>
            <person name="Abrahante J.E."/>
            <person name="Garbe J."/>
            <person name="Badalamenti J.P."/>
            <person name="Herman A."/>
            <person name="Mangelson H."/>
            <person name="Liachko I."/>
            <person name="Sullivan S."/>
            <person name="Sone E.D."/>
            <person name="Koren S."/>
            <person name="Silverstein K.A.T."/>
            <person name="Beckman K.B."/>
            <person name="Gohl D.M."/>
        </authorList>
    </citation>
    <scope>NUCLEOTIDE SEQUENCE</scope>
    <source>
        <strain evidence="2">Duluth1</strain>
        <tissue evidence="2">Whole animal</tissue>
    </source>
</reference>
<dbReference type="EMBL" id="JAIWYP010000012">
    <property type="protein sequence ID" value="KAH3724924.1"/>
    <property type="molecule type" value="Genomic_DNA"/>
</dbReference>
<dbReference type="Pfam" id="PF00390">
    <property type="entry name" value="malic"/>
    <property type="match status" value="1"/>
</dbReference>
<dbReference type="Gene3D" id="3.40.50.10380">
    <property type="entry name" value="Malic enzyme, N-terminal domain"/>
    <property type="match status" value="1"/>
</dbReference>
<evidence type="ECO:0000313" key="3">
    <source>
        <dbReference type="EMBL" id="KAH3724933.1"/>
    </source>
</evidence>
<evidence type="ECO:0000313" key="4">
    <source>
        <dbReference type="Proteomes" id="UP000828390"/>
    </source>
</evidence>
<dbReference type="GO" id="GO:0006108">
    <property type="term" value="P:malate metabolic process"/>
    <property type="evidence" value="ECO:0007669"/>
    <property type="project" value="TreeGrafter"/>
</dbReference>
<protein>
    <recommendedName>
        <fullName evidence="1">Malic enzyme N-terminal domain-containing protein</fullName>
    </recommendedName>
</protein>
<dbReference type="InterPro" id="IPR046346">
    <property type="entry name" value="Aminoacid_DH-like_N_sf"/>
</dbReference>
<dbReference type="PANTHER" id="PTHR23406">
    <property type="entry name" value="MALIC ENZYME-RELATED"/>
    <property type="match status" value="1"/>
</dbReference>
<sequence length="58" mass="6788">MYYPLQDRSEKLFYRTIMQNVELMMPIIYTPTVGQACLKYGLTLRKPRSGGPQIYVTI</sequence>
<dbReference type="Proteomes" id="UP000828390">
    <property type="component" value="Unassembled WGS sequence"/>
</dbReference>
<feature type="domain" description="Malic enzyme N-terminal" evidence="1">
    <location>
        <begin position="6"/>
        <end position="48"/>
    </location>
</feature>
<proteinExistence type="predicted"/>
<dbReference type="AlphaFoldDB" id="A0A9D4CGR4"/>
<dbReference type="PANTHER" id="PTHR23406:SF90">
    <property type="entry name" value="MALIC ENZYME-RELATED"/>
    <property type="match status" value="1"/>
</dbReference>
<evidence type="ECO:0000259" key="1">
    <source>
        <dbReference type="Pfam" id="PF00390"/>
    </source>
</evidence>
<accession>A0A9D4CGR4</accession>
<organism evidence="2 4">
    <name type="scientific">Dreissena polymorpha</name>
    <name type="common">Zebra mussel</name>
    <name type="synonym">Mytilus polymorpha</name>
    <dbReference type="NCBI Taxonomy" id="45954"/>
    <lineage>
        <taxon>Eukaryota</taxon>
        <taxon>Metazoa</taxon>
        <taxon>Spiralia</taxon>
        <taxon>Lophotrochozoa</taxon>
        <taxon>Mollusca</taxon>
        <taxon>Bivalvia</taxon>
        <taxon>Autobranchia</taxon>
        <taxon>Heteroconchia</taxon>
        <taxon>Euheterodonta</taxon>
        <taxon>Imparidentia</taxon>
        <taxon>Neoheterodontei</taxon>
        <taxon>Myida</taxon>
        <taxon>Dreissenoidea</taxon>
        <taxon>Dreissenidae</taxon>
        <taxon>Dreissena</taxon>
    </lineage>
</organism>
<dbReference type="InterPro" id="IPR037062">
    <property type="entry name" value="Malic_N_dom_sf"/>
</dbReference>
<keyword evidence="4" id="KW-1185">Reference proteome</keyword>
<evidence type="ECO:0000313" key="2">
    <source>
        <dbReference type="EMBL" id="KAH3724924.1"/>
    </source>
</evidence>
<comment type="caution">
    <text evidence="2">The sequence shown here is derived from an EMBL/GenBank/DDBJ whole genome shotgun (WGS) entry which is preliminary data.</text>
</comment>
<gene>
    <name evidence="2" type="ORF">DPMN_050751</name>
    <name evidence="3" type="ORF">DPMN_050760</name>
</gene>
<dbReference type="InterPro" id="IPR012301">
    <property type="entry name" value="Malic_N_dom"/>
</dbReference>
<name>A0A9D4CGR4_DREPO</name>